<reference evidence="12" key="1">
    <citation type="submission" date="2020-10" db="EMBL/GenBank/DDBJ databases">
        <authorList>
            <person name="Gilroy R."/>
        </authorList>
    </citation>
    <scope>NUCLEOTIDE SEQUENCE</scope>
    <source>
        <strain evidence="12">6276</strain>
    </source>
</reference>
<dbReference type="SUPFAM" id="SSF81301">
    <property type="entry name" value="Nucleotidyltransferase"/>
    <property type="match status" value="1"/>
</dbReference>
<evidence type="ECO:0000256" key="5">
    <source>
        <dbReference type="ARBA" id="ARBA00022840"/>
    </source>
</evidence>
<dbReference type="AlphaFoldDB" id="A0A9D1F0S7"/>
<evidence type="ECO:0000256" key="1">
    <source>
        <dbReference type="ARBA" id="ARBA00022679"/>
    </source>
</evidence>
<proteinExistence type="predicted"/>
<evidence type="ECO:0000313" key="12">
    <source>
        <dbReference type="EMBL" id="HIS37453.1"/>
    </source>
</evidence>
<protein>
    <recommendedName>
        <fullName evidence="9">Cyclic GMP-AMP synthase</fullName>
    </recommendedName>
</protein>
<gene>
    <name evidence="12" type="ORF">IAC10_12670</name>
</gene>
<evidence type="ECO:0000256" key="6">
    <source>
        <dbReference type="ARBA" id="ARBA00022842"/>
    </source>
</evidence>
<dbReference type="GO" id="GO:0051607">
    <property type="term" value="P:defense response to virus"/>
    <property type="evidence" value="ECO:0007669"/>
    <property type="project" value="UniProtKB-KW"/>
</dbReference>
<sequence>MDKNLKKSLIVALARELDITPQMYQRAIKVVNGLSNYIQNSQKESKIYKQGSFRLGTTIKPCKKDKFGDYDIDLVVQYDIGKGRVLPEDIKKRLGDLLKESNYKNSLDGEGKKCWTLNYSYKDETTTDFHIDLLPCVPESEKEKLNISPETYRSSAIAITKIKDKNAKPYEYSWDCSNPAGYAMWFDAVNNSRYAELKNNDKKRIYSANSNLFESVDKIDDAYTRSPLQMVIQILKRHRDVMYLHSEMADYKPISIIITTLVGKIVEENEVVQNNTYDLLETVLKGLIFYSSLTGLGKTSDFGEDFKTKKLITKHIVDGKVYWCIKNPANSKENLANKWNESYQYATEFFRWVKKATNDLIDILDRPIDEIKEKFKQCLGEDIMEIFEKNNFGDLPKPKPLVVEKAPQPYNRNGF</sequence>
<keyword evidence="7" id="KW-0546">Nucleotide metabolism</keyword>
<evidence type="ECO:0000259" key="11">
    <source>
        <dbReference type="Pfam" id="PF21654"/>
    </source>
</evidence>
<comment type="caution">
    <text evidence="12">The sequence shown here is derived from an EMBL/GenBank/DDBJ whole genome shotgun (WGS) entry which is preliminary data.</text>
</comment>
<evidence type="ECO:0000313" key="13">
    <source>
        <dbReference type="Proteomes" id="UP000823928"/>
    </source>
</evidence>
<dbReference type="GO" id="GO:0016779">
    <property type="term" value="F:nucleotidyltransferase activity"/>
    <property type="evidence" value="ECO:0007669"/>
    <property type="project" value="UniProtKB-KW"/>
</dbReference>
<evidence type="ECO:0000256" key="7">
    <source>
        <dbReference type="ARBA" id="ARBA00023080"/>
    </source>
</evidence>
<evidence type="ECO:0000256" key="9">
    <source>
        <dbReference type="ARBA" id="ARBA00044145"/>
    </source>
</evidence>
<dbReference type="GO" id="GO:0009117">
    <property type="term" value="P:nucleotide metabolic process"/>
    <property type="evidence" value="ECO:0007669"/>
    <property type="project" value="UniProtKB-KW"/>
</dbReference>
<dbReference type="Proteomes" id="UP000823928">
    <property type="component" value="Unassembled WGS sequence"/>
</dbReference>
<feature type="domain" description="Cyclic GMP-AMP synthase DncV-like nucleotidyltransferase" evidence="11">
    <location>
        <begin position="46"/>
        <end position="133"/>
    </location>
</feature>
<keyword evidence="2" id="KW-0548">Nucleotidyltransferase</keyword>
<keyword evidence="6" id="KW-0460">Magnesium</keyword>
<organism evidence="12 13">
    <name type="scientific">Candidatus Scatousia excrementigallinarum</name>
    <dbReference type="NCBI Taxonomy" id="2840935"/>
    <lineage>
        <taxon>Bacteria</taxon>
        <taxon>Candidatus Scatousia</taxon>
    </lineage>
</organism>
<dbReference type="CDD" id="cd05400">
    <property type="entry name" value="NT_2-5OAS_ClassI-CCAase"/>
    <property type="match status" value="1"/>
</dbReference>
<dbReference type="EMBL" id="DVIU01000259">
    <property type="protein sequence ID" value="HIS37453.1"/>
    <property type="molecule type" value="Genomic_DNA"/>
</dbReference>
<keyword evidence="8" id="KW-0051">Antiviral defense</keyword>
<evidence type="ECO:0000256" key="2">
    <source>
        <dbReference type="ARBA" id="ARBA00022695"/>
    </source>
</evidence>
<evidence type="ECO:0000256" key="10">
    <source>
        <dbReference type="ARBA" id="ARBA00048304"/>
    </source>
</evidence>
<keyword evidence="5" id="KW-0067">ATP-binding</keyword>
<evidence type="ECO:0000256" key="8">
    <source>
        <dbReference type="ARBA" id="ARBA00023118"/>
    </source>
</evidence>
<dbReference type="InterPro" id="IPR006116">
    <property type="entry name" value="NT_2-5OAS_ClassI-CCAase"/>
</dbReference>
<dbReference type="GO" id="GO:0046872">
    <property type="term" value="F:metal ion binding"/>
    <property type="evidence" value="ECO:0007669"/>
    <property type="project" value="UniProtKB-KW"/>
</dbReference>
<keyword evidence="3" id="KW-0479">Metal-binding</keyword>
<keyword evidence="4" id="KW-0547">Nucleotide-binding</keyword>
<evidence type="ECO:0000256" key="4">
    <source>
        <dbReference type="ARBA" id="ARBA00022741"/>
    </source>
</evidence>
<reference evidence="12" key="2">
    <citation type="journal article" date="2021" name="PeerJ">
        <title>Extensive microbial diversity within the chicken gut microbiome revealed by metagenomics and culture.</title>
        <authorList>
            <person name="Gilroy R."/>
            <person name="Ravi A."/>
            <person name="Getino M."/>
            <person name="Pursley I."/>
            <person name="Horton D.L."/>
            <person name="Alikhan N.F."/>
            <person name="Baker D."/>
            <person name="Gharbi K."/>
            <person name="Hall N."/>
            <person name="Watson M."/>
            <person name="Adriaenssens E.M."/>
            <person name="Foster-Nyarko E."/>
            <person name="Jarju S."/>
            <person name="Secka A."/>
            <person name="Antonio M."/>
            <person name="Oren A."/>
            <person name="Chaudhuri R.R."/>
            <person name="La Ragione R."/>
            <person name="Hildebrand F."/>
            <person name="Pallen M.J."/>
        </authorList>
    </citation>
    <scope>NUCLEOTIDE SEQUENCE</scope>
    <source>
        <strain evidence="12">6276</strain>
    </source>
</reference>
<evidence type="ECO:0000256" key="3">
    <source>
        <dbReference type="ARBA" id="ARBA00022723"/>
    </source>
</evidence>
<name>A0A9D1F0S7_9BACT</name>
<dbReference type="InterPro" id="IPR048445">
    <property type="entry name" value="DncV-like_NTFase"/>
</dbReference>
<comment type="catalytic activity">
    <reaction evidence="10">
        <text>GTP + ATP = 3',3'-cGAMP + 2 diphosphate</text>
        <dbReference type="Rhea" id="RHEA:35647"/>
        <dbReference type="ChEBI" id="CHEBI:30616"/>
        <dbReference type="ChEBI" id="CHEBI:33019"/>
        <dbReference type="ChEBI" id="CHEBI:37565"/>
        <dbReference type="ChEBI" id="CHEBI:71501"/>
    </reaction>
    <physiologicalReaction direction="left-to-right" evidence="10">
        <dbReference type="Rhea" id="RHEA:35648"/>
    </physiologicalReaction>
</comment>
<dbReference type="GO" id="GO:0005524">
    <property type="term" value="F:ATP binding"/>
    <property type="evidence" value="ECO:0007669"/>
    <property type="project" value="UniProtKB-KW"/>
</dbReference>
<accession>A0A9D1F0S7</accession>
<dbReference type="Pfam" id="PF21654">
    <property type="entry name" value="DncV-like_NTFase"/>
    <property type="match status" value="1"/>
</dbReference>
<keyword evidence="1" id="KW-0808">Transferase</keyword>
<dbReference type="InterPro" id="IPR043519">
    <property type="entry name" value="NT_sf"/>
</dbReference>